<dbReference type="Pfam" id="PF15236">
    <property type="entry name" value="CCDC66"/>
    <property type="match status" value="1"/>
</dbReference>
<dbReference type="InterPro" id="IPR039183">
    <property type="entry name" value="CCD66"/>
</dbReference>
<feature type="region of interest" description="Disordered" evidence="2">
    <location>
        <begin position="173"/>
        <end position="214"/>
    </location>
</feature>
<dbReference type="CTD" id="285331"/>
<dbReference type="GO" id="GO:0060271">
    <property type="term" value="P:cilium assembly"/>
    <property type="evidence" value="ECO:0007669"/>
    <property type="project" value="TreeGrafter"/>
</dbReference>
<feature type="domain" description="CCDC66" evidence="3">
    <location>
        <begin position="474"/>
        <end position="616"/>
    </location>
</feature>
<dbReference type="GO" id="GO:0005929">
    <property type="term" value="C:cilium"/>
    <property type="evidence" value="ECO:0007669"/>
    <property type="project" value="TreeGrafter"/>
</dbReference>
<keyword evidence="1" id="KW-0175">Coiled coil</keyword>
<dbReference type="GeneID" id="115472027"/>
<dbReference type="Proteomes" id="UP000515156">
    <property type="component" value="Chromosome 6"/>
</dbReference>
<dbReference type="InParanoid" id="A0A6P7YFQ1"/>
<feature type="coiled-coil region" evidence="1">
    <location>
        <begin position="253"/>
        <end position="291"/>
    </location>
</feature>
<gene>
    <name evidence="5" type="primary">CCDC66</name>
</gene>
<evidence type="ECO:0000313" key="5">
    <source>
        <dbReference type="RefSeq" id="XP_030061920.1"/>
    </source>
</evidence>
<dbReference type="FunCoup" id="A0A6P7YFQ1">
    <property type="interactions" value="930"/>
</dbReference>
<feature type="compositionally biased region" description="Basic and acidic residues" evidence="2">
    <location>
        <begin position="748"/>
        <end position="761"/>
    </location>
</feature>
<dbReference type="GO" id="GO:0008017">
    <property type="term" value="F:microtubule binding"/>
    <property type="evidence" value="ECO:0007669"/>
    <property type="project" value="TreeGrafter"/>
</dbReference>
<dbReference type="InterPro" id="IPR040467">
    <property type="entry name" value="CCDC66_dom"/>
</dbReference>
<dbReference type="PANTHER" id="PTHR22736">
    <property type="entry name" value="COILED-COIL DOMAIN-CONTAINING PROTEIN 66"/>
    <property type="match status" value="1"/>
</dbReference>
<evidence type="ECO:0000256" key="1">
    <source>
        <dbReference type="SAM" id="Coils"/>
    </source>
</evidence>
<feature type="compositionally biased region" description="Basic and acidic residues" evidence="2">
    <location>
        <begin position="778"/>
        <end position="795"/>
    </location>
</feature>
<evidence type="ECO:0000313" key="4">
    <source>
        <dbReference type="Proteomes" id="UP000515156"/>
    </source>
</evidence>
<feature type="compositionally biased region" description="Basic and acidic residues" evidence="2">
    <location>
        <begin position="475"/>
        <end position="484"/>
    </location>
</feature>
<evidence type="ECO:0000259" key="3">
    <source>
        <dbReference type="Pfam" id="PF15236"/>
    </source>
</evidence>
<sequence length="1018" mass="117288">MNLGDGLKLETQILDGKPRLILASCAVESKVNKQQAGYKTRIQKHSLKTKQTGQIVKSSQSTNVKTEKSLPKNRTGPGLSTSKGDKKPGNLLPRKPNCDLPKESKDHASIPQENIDIGKQHAQKTDISIKKTVVSNTKQKPQTKPNITAEELRNSLVCLTQEQLQQILLAANRGSKAVCEDQDDSERDRKSLDASAINNETQENSGLHQMSDVSPVQVEKDVLTEKVISMQEGQKLEIGSNDRWQQGDIFSTLGERERDKDLLEAKKSQWKKELDEQVALKKKQKESFREQVNYLSGRHSADNANLEKPTIDQLKVLLPADSSVSSVEDRKVMGKEISDAVPVSYGSSSKNCNFTSPNLPAAIRTAFVLGEAAPLEHPFSATKREQQKKWVEELNKQREEVALRKMQEKQKYSEIEEHDRWAMHFDSFKRSEKTQLPLNISPMQQADTAYTSPEPQDALDRASTLSTLSYPGPEKLGRTNEDISLRQSQKTSFLRSMTALLDPIQIEERERRRQKQLEHQKAIAAQVEEKRRQKQLEEERKQKEEQEEERRMILEREQMQKQFEEEMLKQKQKEEVQTLKKQEIYQSIERAQEQAQRLKREQRMQALAKKGHDISKLQRNIDGDTTQWNYNRAPSSLSDLNPDDGHSEICDKTNQVVKALIAPRKETAVQTDDYGIKKTTSSEAYIGPCVEGENIDRSSPDVSIEFKDQLNNKKHRKEIKLLATEYISTNGNKESFSDPYHQFSKTESQVKNEEKPGKRPDWNTNRPSKKYIPASNKYPKELQRQRQESQARRQMELLQLVERNTSRNRQRKKDLSPQRSPTYHGDTKERHKLPKDEENSQKYDYNKRSESPLVPAVKNRMHHMQQRQMNISDLPSCNGNSNREKNIYLDKQQSELSPENSELETERPPSSQFVPYVRTKEIYYLDPDAPMSRPSTHDPQHRHLNGADHEAIPVFNSDHMRDPLLNPNMVKNKYRQQAILKGLSELRQGLLQKQKELETGLIPDVEKQEEILFHHLNR</sequence>
<dbReference type="GO" id="GO:0005874">
    <property type="term" value="C:microtubule"/>
    <property type="evidence" value="ECO:0007669"/>
    <property type="project" value="TreeGrafter"/>
</dbReference>
<feature type="compositionally biased region" description="Polar residues" evidence="2">
    <location>
        <begin position="49"/>
        <end position="64"/>
    </location>
</feature>
<dbReference type="AlphaFoldDB" id="A0A6P7YFQ1"/>
<feature type="compositionally biased region" description="Polar residues" evidence="2">
    <location>
        <begin position="196"/>
        <end position="214"/>
    </location>
</feature>
<dbReference type="RefSeq" id="XP_030061920.1">
    <property type="nucleotide sequence ID" value="XM_030206060.1"/>
</dbReference>
<name>A0A6P7YFQ1_9AMPH</name>
<feature type="region of interest" description="Disordered" evidence="2">
    <location>
        <begin position="466"/>
        <end position="490"/>
    </location>
</feature>
<feature type="region of interest" description="Disordered" evidence="2">
    <location>
        <begin position="46"/>
        <end position="124"/>
    </location>
</feature>
<reference evidence="5" key="1">
    <citation type="submission" date="2025-08" db="UniProtKB">
        <authorList>
            <consortium name="RefSeq"/>
        </authorList>
    </citation>
    <scope>IDENTIFICATION</scope>
</reference>
<proteinExistence type="predicted"/>
<feature type="compositionally biased region" description="Basic and acidic residues" evidence="2">
    <location>
        <begin position="96"/>
        <end position="108"/>
    </location>
</feature>
<dbReference type="PANTHER" id="PTHR22736:SF2">
    <property type="entry name" value="COILED-COIL DOMAIN-CONTAINING PROTEIN 66"/>
    <property type="match status" value="1"/>
</dbReference>
<dbReference type="KEGG" id="muo:115472027"/>
<organism evidence="4 5">
    <name type="scientific">Microcaecilia unicolor</name>
    <dbReference type="NCBI Taxonomy" id="1415580"/>
    <lineage>
        <taxon>Eukaryota</taxon>
        <taxon>Metazoa</taxon>
        <taxon>Chordata</taxon>
        <taxon>Craniata</taxon>
        <taxon>Vertebrata</taxon>
        <taxon>Euteleostomi</taxon>
        <taxon>Amphibia</taxon>
        <taxon>Gymnophiona</taxon>
        <taxon>Siphonopidae</taxon>
        <taxon>Microcaecilia</taxon>
    </lineage>
</organism>
<feature type="region of interest" description="Disordered" evidence="2">
    <location>
        <begin position="511"/>
        <end position="549"/>
    </location>
</feature>
<dbReference type="OrthoDB" id="10042846at2759"/>
<keyword evidence="4" id="KW-1185">Reference proteome</keyword>
<accession>A0A6P7YFQ1</accession>
<feature type="region of interest" description="Disordered" evidence="2">
    <location>
        <begin position="730"/>
        <end position="851"/>
    </location>
</feature>
<protein>
    <submittedName>
        <fullName evidence="5">Coiled-coil domain-containing protein 66 isoform X1</fullName>
    </submittedName>
</protein>
<evidence type="ECO:0000256" key="2">
    <source>
        <dbReference type="SAM" id="MobiDB-lite"/>
    </source>
</evidence>
<feature type="compositionally biased region" description="Basic and acidic residues" evidence="2">
    <location>
        <begin position="825"/>
        <end position="850"/>
    </location>
</feature>